<dbReference type="PANTHER" id="PTHR43143">
    <property type="entry name" value="METALLOPHOSPHOESTERASE, CALCINEURIN SUPERFAMILY"/>
    <property type="match status" value="1"/>
</dbReference>
<dbReference type="InterPro" id="IPR001322">
    <property type="entry name" value="Lamin_tail_dom"/>
</dbReference>
<gene>
    <name evidence="5" type="ORF">QQS35_19755</name>
</gene>
<feature type="domain" description="Cadherin" evidence="3">
    <location>
        <begin position="1240"/>
        <end position="1349"/>
    </location>
</feature>
<evidence type="ECO:0000256" key="2">
    <source>
        <dbReference type="SAM" id="Phobius"/>
    </source>
</evidence>
<dbReference type="InterPro" id="IPR029052">
    <property type="entry name" value="Metallo-depent_PP-like"/>
</dbReference>
<reference evidence="5 6" key="1">
    <citation type="submission" date="2023-06" db="EMBL/GenBank/DDBJ databases">
        <title>Aquibacillus rhizosphaerae LR5S19.</title>
        <authorList>
            <person name="Sun J.-Q."/>
        </authorList>
    </citation>
    <scope>NUCLEOTIDE SEQUENCE [LARGE SCALE GENOMIC DNA]</scope>
    <source>
        <strain evidence="5 6">LR5S19</strain>
    </source>
</reference>
<feature type="domain" description="LTD" evidence="4">
    <location>
        <begin position="723"/>
        <end position="883"/>
    </location>
</feature>
<keyword evidence="2" id="KW-1133">Transmembrane helix</keyword>
<dbReference type="EMBL" id="JASTZU010000062">
    <property type="protein sequence ID" value="MDL4842672.1"/>
    <property type="molecule type" value="Genomic_DNA"/>
</dbReference>
<dbReference type="Gene3D" id="3.60.21.10">
    <property type="match status" value="1"/>
</dbReference>
<accession>A0ABT7L9Z0</accession>
<dbReference type="Proteomes" id="UP001235343">
    <property type="component" value="Unassembled WGS sequence"/>
</dbReference>
<sequence length="1997" mass="224267">MRKQRLKTNVTKTLSLILIFSVLFMDVVSVFPMTKVSAATATATATTVNPNLNGEDVNHNTDEISKVETQQESIIINEELDAEADTQDPELDNQTNPTPNQVEENVESKEESATAESEVETIPDNEPSVSSEKATITNDKEIDQKPLEVQEEEAKQVIEQDESEQLVEEIDFDSLPALLITEIMANNDGADDYEYFEVYNNSDRSIILDHHIFSLRYTDGSGNEDVAMSFSPVAIEPKQTLVFWRNASNHTIADFNSHYKTNLLESDIVEYSSTGFYNSGNRAVVIKKANGEEIALANYLPEDIASGKVVNYQYPITGTEMAEFETLAVPNPGYVAKEQLPEAEVTTTEHQPPVINHESLTEIEAGKDVQIEAEITDDGNDISAKLYYQTSNNESFKSLEMKHKEDKLFQAIISGNELLGETVSYYISVSDANHRVTFPNTTNTYVEVPISQPEEENFDTYPHLLITELSPNSKGGGTDYYEYFELYNNTNQTLPLNNYTFVYRYTDTNKEVVFQIPTTSIDSKETLVFWYNNDGRSLSDFNNNFGSDLTSDQVVEVTDSNFPGFANGGNRALVLKDNQSETVIQADYLGTDNDNSGAVIEYQYPREGIDMINYRSMATPTPGVTESGQVPDQVVVIPEIEEDTEAPEITHTAIKEADAFSNITIEATITDNMAIPTATLYVKGEGDQQFTSLAMRVNPNNANNYSVEIPGAFIKSNITYYMEATDGENVSKSEDYIIEVIKDEVDPEQVPGLLVTEVVPDTDNVGSADGYEFIEIYNNTDQAINFKDYKIQYRYGSDPESDIIWPSIPDDVVIPSKETLVFWIINGQNDAQTVADFNANFGTSLIENQDIVKIYSAGMANGSMRGLIVATNTDQELSVAYYNDVENIDDTQPNKGIVYKYPTDGTNQMEKVSAGITNATPGSVESFQVPKQQVSLPVDEMEPTIENLTDIIEINQTEDINLKADVKDNIQVKTVQVYYRANDQEQYQQALLEEDYDDMMYHYRIYSPEIIAKDYVDYYFVASDGTNEVTSDVYRINVTNDLDNSSLRVNIKQDEILNGTSVIKGTSNQDNPGNIKLSIDDQDVEEDTFQAVEHQAYLAFEVSGVNTYFQNGVTIGDEIVHIFDDWIAQWQTITVPIKPDQLQVGNNTLTIRAGNKATPWEGDPGENRDDYNLRNVRLVLSDGTILTDETHQNPSEVFDMGDDGTDRIAEDFIFTITDQLAQSKAYLWDTTTATDGKHLITVTDSDEEKLTNVFVDNTAPSISTNIKEEKEYKGSFSIEATITDAIAGVESSTIFLDEEEITVPYHTSSGKLTAGNHKVTIKAVDKAGNAVTEIVHFSVVNENPEKPGNALPNQGEPIEDDPVLKVNVFDPTGDELDVAFYQGYQYKPSDTIDSYSGASDVEPPNTPTSDTEVLFDEEDILSTSKLDGDYMVTDSTTQFPYHRFDVTVDPTVDENDIVEFVWNGNSLPGRKVTMYAWNQRTSEWVIVDYKIAGDEDFELKGTVSVNDFVKDNKINVIVQDEIPNSPEEYDYTFVWMSDTQYYSESYPYIYDRQTQWIVEKQEEMKIKYVMHTGDLVDESDKEYQWKHADDFMKTLDDANVPYGVLAGNHDVSQKTNDYTAYYEYFGADRFEEKPYYGGSYLNNRGHYDLISVNGNDYIMVYLGWGVEDEGIAWMNEVLAAHPDRMAILNFHEYMQATGTRHPLGEKLYDEVVEPNENVIAVLSGHYHESQLLVDEIDDDGDGTIDRSVYQMLADYQAGPEGGQGYMRLLHFDTDNDRIIVNTYSPYMDDYNYYDTDAYPGKDEFVLNLDLAAKEKRVATDYFAVNIYTDTQIGSVENVPSGETAEIIWTGLEEGKTYSWYTVISDQYSGETTSDIWTFVKGKDKKVDETPPPVDEEEEQPETPGNPTQPSDGGENQSPNDQPDNGDNQSEELEEIQETTNSSNDETVGEVVKINDGGDTLAETATNMYNLIISGIIILIMGLAMIVYNRRKRIFSKR</sequence>
<dbReference type="InterPro" id="IPR051918">
    <property type="entry name" value="STPP_CPPED1"/>
</dbReference>
<comment type="caution">
    <text evidence="5">The sequence shown here is derived from an EMBL/GenBank/DDBJ whole genome shotgun (WGS) entry which is preliminary data.</text>
</comment>
<keyword evidence="2" id="KW-0812">Transmembrane</keyword>
<dbReference type="RefSeq" id="WP_285933962.1">
    <property type="nucleotide sequence ID" value="NZ_JASTZU010000062.1"/>
</dbReference>
<dbReference type="InterPro" id="IPR004843">
    <property type="entry name" value="Calcineurin-like_PHP"/>
</dbReference>
<feature type="compositionally biased region" description="Polar residues" evidence="1">
    <location>
        <begin position="92"/>
        <end position="103"/>
    </location>
</feature>
<dbReference type="SUPFAM" id="SSF56300">
    <property type="entry name" value="Metallo-dependent phosphatases"/>
    <property type="match status" value="1"/>
</dbReference>
<feature type="domain" description="LTD" evidence="4">
    <location>
        <begin position="173"/>
        <end position="316"/>
    </location>
</feature>
<dbReference type="Pfam" id="PF00149">
    <property type="entry name" value="Metallophos"/>
    <property type="match status" value="1"/>
</dbReference>
<evidence type="ECO:0000313" key="5">
    <source>
        <dbReference type="EMBL" id="MDL4842672.1"/>
    </source>
</evidence>
<dbReference type="PROSITE" id="PS51841">
    <property type="entry name" value="LTD"/>
    <property type="match status" value="3"/>
</dbReference>
<evidence type="ECO:0000256" key="1">
    <source>
        <dbReference type="SAM" id="MobiDB-lite"/>
    </source>
</evidence>
<keyword evidence="2" id="KW-0472">Membrane</keyword>
<proteinExistence type="predicted"/>
<dbReference type="PANTHER" id="PTHR43143:SF5">
    <property type="entry name" value="SECRETED PROTEIN"/>
    <property type="match status" value="1"/>
</dbReference>
<feature type="transmembrane region" description="Helical" evidence="2">
    <location>
        <begin position="1967"/>
        <end position="1987"/>
    </location>
</feature>
<dbReference type="PROSITE" id="PS50268">
    <property type="entry name" value="CADHERIN_2"/>
    <property type="match status" value="1"/>
</dbReference>
<feature type="region of interest" description="Disordered" evidence="1">
    <location>
        <begin position="82"/>
        <end position="135"/>
    </location>
</feature>
<dbReference type="InterPro" id="IPR002126">
    <property type="entry name" value="Cadherin-like_dom"/>
</dbReference>
<dbReference type="Pfam" id="PF00932">
    <property type="entry name" value="LTD"/>
    <property type="match status" value="3"/>
</dbReference>
<keyword evidence="6" id="KW-1185">Reference proteome</keyword>
<name>A0ABT7L9Z0_9BACI</name>
<dbReference type="InterPro" id="IPR036415">
    <property type="entry name" value="Lamin_tail_dom_sf"/>
</dbReference>
<evidence type="ECO:0000259" key="3">
    <source>
        <dbReference type="PROSITE" id="PS50268"/>
    </source>
</evidence>
<feature type="region of interest" description="Disordered" evidence="1">
    <location>
        <begin position="1882"/>
        <end position="1948"/>
    </location>
</feature>
<dbReference type="SUPFAM" id="SSF74853">
    <property type="entry name" value="Lamin A/C globular tail domain"/>
    <property type="match status" value="2"/>
</dbReference>
<organism evidence="5 6">
    <name type="scientific">Aquibacillus rhizosphaerae</name>
    <dbReference type="NCBI Taxonomy" id="3051431"/>
    <lineage>
        <taxon>Bacteria</taxon>
        <taxon>Bacillati</taxon>
        <taxon>Bacillota</taxon>
        <taxon>Bacilli</taxon>
        <taxon>Bacillales</taxon>
        <taxon>Bacillaceae</taxon>
        <taxon>Aquibacillus</taxon>
    </lineage>
</organism>
<protein>
    <submittedName>
        <fullName evidence="5">Lamin tail domain-containing protein</fullName>
    </submittedName>
</protein>
<evidence type="ECO:0000259" key="4">
    <source>
        <dbReference type="PROSITE" id="PS51841"/>
    </source>
</evidence>
<evidence type="ECO:0000313" key="6">
    <source>
        <dbReference type="Proteomes" id="UP001235343"/>
    </source>
</evidence>
<feature type="compositionally biased region" description="Polar residues" evidence="1">
    <location>
        <begin position="1913"/>
        <end position="1927"/>
    </location>
</feature>
<feature type="compositionally biased region" description="Acidic residues" evidence="1">
    <location>
        <begin position="82"/>
        <end position="91"/>
    </location>
</feature>
<feature type="domain" description="LTD" evidence="4">
    <location>
        <begin position="459"/>
        <end position="616"/>
    </location>
</feature>